<evidence type="ECO:0000313" key="2">
    <source>
        <dbReference type="EMBL" id="KFA87025.1"/>
    </source>
</evidence>
<proteinExistence type="predicted"/>
<dbReference type="EMBL" id="JPMI01000403">
    <property type="protein sequence ID" value="KFA87025.1"/>
    <property type="molecule type" value="Genomic_DNA"/>
</dbReference>
<dbReference type="AlphaFoldDB" id="A0A084SEZ0"/>
<gene>
    <name evidence="2" type="ORF">Q664_50590</name>
</gene>
<protein>
    <submittedName>
        <fullName evidence="2">Pilus assembly protein PilZ</fullName>
    </submittedName>
</protein>
<dbReference type="Gene3D" id="2.40.10.220">
    <property type="entry name" value="predicted glycosyltransferase like domains"/>
    <property type="match status" value="1"/>
</dbReference>
<comment type="caution">
    <text evidence="2">The sequence shown here is derived from an EMBL/GenBank/DDBJ whole genome shotgun (WGS) entry which is preliminary data.</text>
</comment>
<dbReference type="GO" id="GO:0035438">
    <property type="term" value="F:cyclic-di-GMP binding"/>
    <property type="evidence" value="ECO:0007669"/>
    <property type="project" value="InterPro"/>
</dbReference>
<dbReference type="InterPro" id="IPR011752">
    <property type="entry name" value="PilV_Myxo-type"/>
</dbReference>
<dbReference type="InterPro" id="IPR009875">
    <property type="entry name" value="PilZ_domain"/>
</dbReference>
<evidence type="ECO:0000313" key="3">
    <source>
        <dbReference type="Proteomes" id="UP000028547"/>
    </source>
</evidence>
<dbReference type="NCBIfam" id="TIGR02266">
    <property type="entry name" value="gmx_TIGR02266"/>
    <property type="match status" value="1"/>
</dbReference>
<sequence length="120" mass="13281">MTMKTAEAAEMSAVAGANRRAHERVTATFDVRFQETADAARALRAYSLNLSAGGLCLRTRRSYDVGSHVRLQMTVDGEDFELEGIISWVRDDAEAIGVRFVGVSDEDQARLQRVVASFKR</sequence>
<dbReference type="Proteomes" id="UP000028547">
    <property type="component" value="Unassembled WGS sequence"/>
</dbReference>
<dbReference type="SUPFAM" id="SSF141371">
    <property type="entry name" value="PilZ domain-like"/>
    <property type="match status" value="1"/>
</dbReference>
<dbReference type="Pfam" id="PF07238">
    <property type="entry name" value="PilZ"/>
    <property type="match status" value="1"/>
</dbReference>
<feature type="domain" description="PilZ" evidence="1">
    <location>
        <begin position="18"/>
        <end position="116"/>
    </location>
</feature>
<evidence type="ECO:0000259" key="1">
    <source>
        <dbReference type="Pfam" id="PF07238"/>
    </source>
</evidence>
<dbReference type="RefSeq" id="WP_043413782.1">
    <property type="nucleotide sequence ID" value="NZ_JPMI01000403.1"/>
</dbReference>
<reference evidence="2 3" key="1">
    <citation type="submission" date="2014-07" db="EMBL/GenBank/DDBJ databases">
        <title>Draft Genome Sequence of Gephyronic Acid Producer, Cystobacter violaceus Strain Cb vi76.</title>
        <authorList>
            <person name="Stevens D.C."/>
            <person name="Young J."/>
            <person name="Carmichael R."/>
            <person name="Tan J."/>
            <person name="Taylor R.E."/>
        </authorList>
    </citation>
    <scope>NUCLEOTIDE SEQUENCE [LARGE SCALE GENOMIC DNA]</scope>
    <source>
        <strain evidence="2 3">Cb vi76</strain>
    </source>
</reference>
<organism evidence="2 3">
    <name type="scientific">Archangium violaceum Cb vi76</name>
    <dbReference type="NCBI Taxonomy" id="1406225"/>
    <lineage>
        <taxon>Bacteria</taxon>
        <taxon>Pseudomonadati</taxon>
        <taxon>Myxococcota</taxon>
        <taxon>Myxococcia</taxon>
        <taxon>Myxococcales</taxon>
        <taxon>Cystobacterineae</taxon>
        <taxon>Archangiaceae</taxon>
        <taxon>Archangium</taxon>
    </lineage>
</organism>
<name>A0A084SEZ0_9BACT</name>
<accession>A0A084SEZ0</accession>